<dbReference type="AlphaFoldDB" id="A0A7X6LTS9"/>
<dbReference type="EMBL" id="JAAXPE010000001">
    <property type="protein sequence ID" value="NKY84332.1"/>
    <property type="molecule type" value="Genomic_DNA"/>
</dbReference>
<sequence>MTTYLATTYLADHHGYGWHPWPFFWIFPVVFWLLVATAVVLVARRGGFRDPGVATLRAAFARGEISEQDYLNRLDVLRRTRRRRTES</sequence>
<evidence type="ECO:0000256" key="1">
    <source>
        <dbReference type="SAM" id="Phobius"/>
    </source>
</evidence>
<accession>A0A7X6LTS9</accession>
<name>A0A7X6LTS9_9NOCA</name>
<evidence type="ECO:0008006" key="4">
    <source>
        <dbReference type="Google" id="ProtNLM"/>
    </source>
</evidence>
<keyword evidence="1" id="KW-0472">Membrane</keyword>
<proteinExistence type="predicted"/>
<keyword evidence="1" id="KW-0812">Transmembrane</keyword>
<gene>
    <name evidence="2" type="ORF">HGA07_01665</name>
</gene>
<dbReference type="Proteomes" id="UP000523447">
    <property type="component" value="Unassembled WGS sequence"/>
</dbReference>
<comment type="caution">
    <text evidence="2">The sequence shown here is derived from an EMBL/GenBank/DDBJ whole genome shotgun (WGS) entry which is preliminary data.</text>
</comment>
<evidence type="ECO:0000313" key="2">
    <source>
        <dbReference type="EMBL" id="NKY84332.1"/>
    </source>
</evidence>
<keyword evidence="3" id="KW-1185">Reference proteome</keyword>
<dbReference type="RefSeq" id="WP_040715882.1">
    <property type="nucleotide sequence ID" value="NZ_CAWPHS010000001.1"/>
</dbReference>
<protein>
    <recommendedName>
        <fullName evidence="4">SHOCT domain-containing protein</fullName>
    </recommendedName>
</protein>
<keyword evidence="1" id="KW-1133">Transmembrane helix</keyword>
<reference evidence="2 3" key="1">
    <citation type="submission" date="2020-04" db="EMBL/GenBank/DDBJ databases">
        <title>MicrobeNet Type strains.</title>
        <authorList>
            <person name="Nicholson A.C."/>
        </authorList>
    </citation>
    <scope>NUCLEOTIDE SEQUENCE [LARGE SCALE GENOMIC DNA]</scope>
    <source>
        <strain evidence="2 3">DSM 44445</strain>
    </source>
</reference>
<feature type="transmembrane region" description="Helical" evidence="1">
    <location>
        <begin position="23"/>
        <end position="43"/>
    </location>
</feature>
<organism evidence="2 3">
    <name type="scientific">Nocardia veterana</name>
    <dbReference type="NCBI Taxonomy" id="132249"/>
    <lineage>
        <taxon>Bacteria</taxon>
        <taxon>Bacillati</taxon>
        <taxon>Actinomycetota</taxon>
        <taxon>Actinomycetes</taxon>
        <taxon>Mycobacteriales</taxon>
        <taxon>Nocardiaceae</taxon>
        <taxon>Nocardia</taxon>
    </lineage>
</organism>
<evidence type="ECO:0000313" key="3">
    <source>
        <dbReference type="Proteomes" id="UP000523447"/>
    </source>
</evidence>